<sequence>MDIEEIKHMLFHALTEESLEARLDEAKSQQEVYGILQELPYFTLSLEEFQQGIEAMQNEAE</sequence>
<dbReference type="AlphaFoldDB" id="A0A1H0M3B2"/>
<protein>
    <submittedName>
        <fullName evidence="1">Uncharacterized protein</fullName>
    </submittedName>
</protein>
<reference evidence="1 2" key="1">
    <citation type="submission" date="2016-10" db="EMBL/GenBank/DDBJ databases">
        <authorList>
            <person name="de Groot N.N."/>
        </authorList>
    </citation>
    <scope>NUCLEOTIDE SEQUENCE [LARGE SCALE GENOMIC DNA]</scope>
    <source>
        <strain evidence="1 2">S137</strain>
    </source>
</reference>
<evidence type="ECO:0000313" key="2">
    <source>
        <dbReference type="Proteomes" id="UP000182412"/>
    </source>
</evidence>
<accession>A0A1H0M3B2</accession>
<name>A0A1H0M3B2_SELRU</name>
<dbReference type="Proteomes" id="UP000182412">
    <property type="component" value="Unassembled WGS sequence"/>
</dbReference>
<organism evidence="1 2">
    <name type="scientific">Selenomonas ruminantium</name>
    <dbReference type="NCBI Taxonomy" id="971"/>
    <lineage>
        <taxon>Bacteria</taxon>
        <taxon>Bacillati</taxon>
        <taxon>Bacillota</taxon>
        <taxon>Negativicutes</taxon>
        <taxon>Selenomonadales</taxon>
        <taxon>Selenomonadaceae</taxon>
        <taxon>Selenomonas</taxon>
    </lineage>
</organism>
<proteinExistence type="predicted"/>
<evidence type="ECO:0000313" key="1">
    <source>
        <dbReference type="EMBL" id="SDO74875.1"/>
    </source>
</evidence>
<dbReference type="EMBL" id="FNJQ01000001">
    <property type="protein sequence ID" value="SDO74875.1"/>
    <property type="molecule type" value="Genomic_DNA"/>
</dbReference>
<gene>
    <name evidence="1" type="ORF">SAMN05216366_10113</name>
</gene>